<dbReference type="AlphaFoldDB" id="B8C5T9"/>
<feature type="compositionally biased region" description="Acidic residues" evidence="1">
    <location>
        <begin position="100"/>
        <end position="109"/>
    </location>
</feature>
<feature type="region of interest" description="Disordered" evidence="1">
    <location>
        <begin position="99"/>
        <end position="126"/>
    </location>
</feature>
<dbReference type="EMBL" id="CM000643">
    <property type="protein sequence ID" value="EED91179.1"/>
    <property type="molecule type" value="Genomic_DNA"/>
</dbReference>
<proteinExistence type="predicted"/>
<organism evidence="3 4">
    <name type="scientific">Thalassiosira pseudonana</name>
    <name type="common">Marine diatom</name>
    <name type="synonym">Cyclotella nana</name>
    <dbReference type="NCBI Taxonomy" id="35128"/>
    <lineage>
        <taxon>Eukaryota</taxon>
        <taxon>Sar</taxon>
        <taxon>Stramenopiles</taxon>
        <taxon>Ochrophyta</taxon>
        <taxon>Bacillariophyta</taxon>
        <taxon>Coscinodiscophyceae</taxon>
        <taxon>Thalassiosirophycidae</taxon>
        <taxon>Thalassiosirales</taxon>
        <taxon>Thalassiosiraceae</taxon>
        <taxon>Thalassiosira</taxon>
    </lineage>
</organism>
<keyword evidence="2" id="KW-0472">Membrane</keyword>
<dbReference type="Proteomes" id="UP000001449">
    <property type="component" value="Chromosome 6"/>
</dbReference>
<dbReference type="InParanoid" id="B8C5T9"/>
<feature type="region of interest" description="Disordered" evidence="1">
    <location>
        <begin position="1"/>
        <end position="74"/>
    </location>
</feature>
<protein>
    <submittedName>
        <fullName evidence="3">Uncharacterized protein</fullName>
    </submittedName>
</protein>
<feature type="compositionally biased region" description="Polar residues" evidence="1">
    <location>
        <begin position="35"/>
        <end position="45"/>
    </location>
</feature>
<keyword evidence="4" id="KW-1185">Reference proteome</keyword>
<evidence type="ECO:0000256" key="1">
    <source>
        <dbReference type="SAM" id="MobiDB-lite"/>
    </source>
</evidence>
<evidence type="ECO:0000313" key="4">
    <source>
        <dbReference type="Proteomes" id="UP000001449"/>
    </source>
</evidence>
<name>B8C5T9_THAPS</name>
<feature type="compositionally biased region" description="Polar residues" evidence="1">
    <location>
        <begin position="114"/>
        <end position="126"/>
    </location>
</feature>
<reference evidence="3 4" key="2">
    <citation type="journal article" date="2008" name="Nature">
        <title>The Phaeodactylum genome reveals the evolutionary history of diatom genomes.</title>
        <authorList>
            <person name="Bowler C."/>
            <person name="Allen A.E."/>
            <person name="Badger J.H."/>
            <person name="Grimwood J."/>
            <person name="Jabbari K."/>
            <person name="Kuo A."/>
            <person name="Maheswari U."/>
            <person name="Martens C."/>
            <person name="Maumus F."/>
            <person name="Otillar R.P."/>
            <person name="Rayko E."/>
            <person name="Salamov A."/>
            <person name="Vandepoele K."/>
            <person name="Beszteri B."/>
            <person name="Gruber A."/>
            <person name="Heijde M."/>
            <person name="Katinka M."/>
            <person name="Mock T."/>
            <person name="Valentin K."/>
            <person name="Verret F."/>
            <person name="Berges J.A."/>
            <person name="Brownlee C."/>
            <person name="Cadoret J.P."/>
            <person name="Chiovitti A."/>
            <person name="Choi C.J."/>
            <person name="Coesel S."/>
            <person name="De Martino A."/>
            <person name="Detter J.C."/>
            <person name="Durkin C."/>
            <person name="Falciatore A."/>
            <person name="Fournet J."/>
            <person name="Haruta M."/>
            <person name="Huysman M.J."/>
            <person name="Jenkins B.D."/>
            <person name="Jiroutova K."/>
            <person name="Jorgensen R.E."/>
            <person name="Joubert Y."/>
            <person name="Kaplan A."/>
            <person name="Kroger N."/>
            <person name="Kroth P.G."/>
            <person name="La Roche J."/>
            <person name="Lindquist E."/>
            <person name="Lommer M."/>
            <person name="Martin-Jezequel V."/>
            <person name="Lopez P.J."/>
            <person name="Lucas S."/>
            <person name="Mangogna M."/>
            <person name="McGinnis K."/>
            <person name="Medlin L.K."/>
            <person name="Montsant A."/>
            <person name="Oudot-Le Secq M.P."/>
            <person name="Napoli C."/>
            <person name="Obornik M."/>
            <person name="Parker M.S."/>
            <person name="Petit J.L."/>
            <person name="Porcel B.M."/>
            <person name="Poulsen N."/>
            <person name="Robison M."/>
            <person name="Rychlewski L."/>
            <person name="Rynearson T.A."/>
            <person name="Schmutz J."/>
            <person name="Shapiro H."/>
            <person name="Siaut M."/>
            <person name="Stanley M."/>
            <person name="Sussman M.R."/>
            <person name="Taylor A.R."/>
            <person name="Vardi A."/>
            <person name="von Dassow P."/>
            <person name="Vyverman W."/>
            <person name="Willis A."/>
            <person name="Wyrwicz L.S."/>
            <person name="Rokhsar D.S."/>
            <person name="Weissenbach J."/>
            <person name="Armbrust E.V."/>
            <person name="Green B.R."/>
            <person name="Van de Peer Y."/>
            <person name="Grigoriev I.V."/>
        </authorList>
    </citation>
    <scope>NUCLEOTIDE SEQUENCE [LARGE SCALE GENOMIC DNA]</scope>
    <source>
        <strain evidence="3 4">CCMP1335</strain>
    </source>
</reference>
<dbReference type="HOGENOM" id="CLU_421244_0_0_1"/>
<dbReference type="RefSeq" id="XP_002291072.1">
    <property type="nucleotide sequence ID" value="XM_002291036.1"/>
</dbReference>
<feature type="transmembrane region" description="Helical" evidence="2">
    <location>
        <begin position="135"/>
        <end position="152"/>
    </location>
</feature>
<dbReference type="KEGG" id="tps:THAPSDRAFT_23113"/>
<sequence>MSNTFTAHTQHVLLRRNTSDAPDNDLENDLLLSNTSTHALQQPIRNRSDSIPCVDHEETVQPTPSHKRKQSDTGDLADLQIQLSPSAFRSSLNLERIEQGDDDDEDDDSIVFSFDNNRSSSQQGRLFSSYPMTKGARLVAAVVVLLVAFMTIRSSRKGRSDDGNMETPSDSKYNDGGNEEIIGEPMEAQIPKYNWIEFYDDVSRIPDVQSSGPFRVDANIGGLHLYENVCVTNNVDAPKAPYFDTSMRGLVYFTNDKAMQKNSKRCVPCKAEDIDERWGSGSSGSGEASNSVKHQCGMKGLHTMYASSVTDWNQCTASNDNHQMMIRTKQNQSPANAKHVHFFEKPTFLLQFQANDRESSLFDTLFTYLPHWHKFREEAFPFQSVISHSVEGCLSHSRNWFCEIAHHLGAFGRAKEIMWEQTESTLYCFQSLYYNQLSYQRTLSHDGLITKSIMDDFRDELFRSFALPRPRDMSEIRKKDAKLGMTRAFKIALYANANGRKDVWKGLESLVSSSQAMTKYHGVEFTLIDNLDNLTVAEQARAFNLADAIIMASGEHLANSIFTTDDTAFVELGCETTSLIDNSHFMGFILGTHTSVGQCQEGHSAEEVCVTCSGIGGLESSFSMTGVAFHELIDDLMKSHQDKVAFMRDSL</sequence>
<dbReference type="GO" id="GO:0016757">
    <property type="term" value="F:glycosyltransferase activity"/>
    <property type="evidence" value="ECO:0000318"/>
    <property type="project" value="GO_Central"/>
</dbReference>
<gene>
    <name evidence="3" type="ORF">THAPSDRAFT_23113</name>
</gene>
<evidence type="ECO:0000256" key="2">
    <source>
        <dbReference type="SAM" id="Phobius"/>
    </source>
</evidence>
<dbReference type="GeneID" id="7445945"/>
<reference evidence="3 4" key="1">
    <citation type="journal article" date="2004" name="Science">
        <title>The genome of the diatom Thalassiosira pseudonana: ecology, evolution, and metabolism.</title>
        <authorList>
            <person name="Armbrust E.V."/>
            <person name="Berges J.A."/>
            <person name="Bowler C."/>
            <person name="Green B.R."/>
            <person name="Martinez D."/>
            <person name="Putnam N.H."/>
            <person name="Zhou S."/>
            <person name="Allen A.E."/>
            <person name="Apt K.E."/>
            <person name="Bechner M."/>
            <person name="Brzezinski M.A."/>
            <person name="Chaal B.K."/>
            <person name="Chiovitti A."/>
            <person name="Davis A.K."/>
            <person name="Demarest M.S."/>
            <person name="Detter J.C."/>
            <person name="Glavina T."/>
            <person name="Goodstein D."/>
            <person name="Hadi M.Z."/>
            <person name="Hellsten U."/>
            <person name="Hildebrand M."/>
            <person name="Jenkins B.D."/>
            <person name="Jurka J."/>
            <person name="Kapitonov V.V."/>
            <person name="Kroger N."/>
            <person name="Lau W.W."/>
            <person name="Lane T.W."/>
            <person name="Larimer F.W."/>
            <person name="Lippmeier J.C."/>
            <person name="Lucas S."/>
            <person name="Medina M."/>
            <person name="Montsant A."/>
            <person name="Obornik M."/>
            <person name="Parker M.S."/>
            <person name="Palenik B."/>
            <person name="Pazour G.J."/>
            <person name="Richardson P.M."/>
            <person name="Rynearson T.A."/>
            <person name="Saito M.A."/>
            <person name="Schwartz D.C."/>
            <person name="Thamatrakoln K."/>
            <person name="Valentin K."/>
            <person name="Vardi A."/>
            <person name="Wilkerson F.P."/>
            <person name="Rokhsar D.S."/>
        </authorList>
    </citation>
    <scope>NUCLEOTIDE SEQUENCE [LARGE SCALE GENOMIC DNA]</scope>
    <source>
        <strain evidence="3 4">CCMP1335</strain>
    </source>
</reference>
<dbReference type="PaxDb" id="35128-Thaps23113"/>
<keyword evidence="2" id="KW-0812">Transmembrane</keyword>
<keyword evidence="2" id="KW-1133">Transmembrane helix</keyword>
<evidence type="ECO:0000313" key="3">
    <source>
        <dbReference type="EMBL" id="EED91179.1"/>
    </source>
</evidence>
<accession>B8C5T9</accession>
<feature type="region of interest" description="Disordered" evidence="1">
    <location>
        <begin position="156"/>
        <end position="176"/>
    </location>
</feature>